<keyword evidence="3" id="KW-1185">Reference proteome</keyword>
<keyword evidence="1" id="KW-0812">Transmembrane</keyword>
<dbReference type="RefSeq" id="WP_096328235.1">
    <property type="nucleotide sequence ID" value="NZ_FOMX01000040.1"/>
</dbReference>
<feature type="transmembrane region" description="Helical" evidence="1">
    <location>
        <begin position="7"/>
        <end position="26"/>
    </location>
</feature>
<gene>
    <name evidence="2" type="ORF">SAMN02745121_07842</name>
</gene>
<keyword evidence="1" id="KW-1133">Transmembrane helix</keyword>
<sequence>MSHLQPLAALGGLLLGGALLGGLLWWQSGLQPAAPRDDWRPPCVARLGKTYAAFGPTRAPDDRPARNLLFGVDRSGSNRELADAQLDAAVAYAATLGPESGVGVLLITDRSDRSTTPDMPFEPGEVGTRWTAAPVLCDGCKPDSLFQQKCLEQLEVAQSARVGELNAGEDARRTRLQEERAVRIHGWRDRVAGYTPKPGTSLLAFFTKLADLPPVRREPERTTVVVMSDLEASQAGERKQLDRFERAYRASGACPEASWLPKGISGLEIALVQSVRDGIDADLWARRWDAVLTCAGAHVRRHRYSAAVPLRQLLDEPAGPALALAD</sequence>
<keyword evidence="1" id="KW-0472">Membrane</keyword>
<proteinExistence type="predicted"/>
<dbReference type="AlphaFoldDB" id="A0A1I2HB31"/>
<evidence type="ECO:0000313" key="2">
    <source>
        <dbReference type="EMBL" id="SFF26862.1"/>
    </source>
</evidence>
<protein>
    <submittedName>
        <fullName evidence="2">Uncharacterized protein</fullName>
    </submittedName>
</protein>
<dbReference type="Proteomes" id="UP000199400">
    <property type="component" value="Unassembled WGS sequence"/>
</dbReference>
<reference evidence="3" key="1">
    <citation type="submission" date="2016-10" db="EMBL/GenBank/DDBJ databases">
        <authorList>
            <person name="Varghese N."/>
            <person name="Submissions S."/>
        </authorList>
    </citation>
    <scope>NUCLEOTIDE SEQUENCE [LARGE SCALE GENOMIC DNA]</scope>
    <source>
        <strain evidence="3">ATCC 25963</strain>
    </source>
</reference>
<name>A0A1I2HB31_9BACT</name>
<dbReference type="EMBL" id="FOMX01000040">
    <property type="protein sequence ID" value="SFF26862.1"/>
    <property type="molecule type" value="Genomic_DNA"/>
</dbReference>
<accession>A0A1I2HB31</accession>
<organism evidence="2 3">
    <name type="scientific">Nannocystis exedens</name>
    <dbReference type="NCBI Taxonomy" id="54"/>
    <lineage>
        <taxon>Bacteria</taxon>
        <taxon>Pseudomonadati</taxon>
        <taxon>Myxococcota</taxon>
        <taxon>Polyangia</taxon>
        <taxon>Nannocystales</taxon>
        <taxon>Nannocystaceae</taxon>
        <taxon>Nannocystis</taxon>
    </lineage>
</organism>
<evidence type="ECO:0000256" key="1">
    <source>
        <dbReference type="SAM" id="Phobius"/>
    </source>
</evidence>
<evidence type="ECO:0000313" key="3">
    <source>
        <dbReference type="Proteomes" id="UP000199400"/>
    </source>
</evidence>